<dbReference type="AlphaFoldDB" id="A0A7J9EW47"/>
<dbReference type="GO" id="GO:0016740">
    <property type="term" value="F:transferase activity"/>
    <property type="evidence" value="ECO:0007669"/>
    <property type="project" value="UniProtKB-KW"/>
</dbReference>
<accession>A0A7J9EW47</accession>
<reference evidence="2 3" key="1">
    <citation type="journal article" date="2019" name="Genome Biol. Evol.">
        <title>Insights into the evolution of the New World diploid cottons (Gossypium, subgenus Houzingenia) based on genome sequencing.</title>
        <authorList>
            <person name="Grover C.E."/>
            <person name="Arick M.A. 2nd"/>
            <person name="Thrash A."/>
            <person name="Conover J.L."/>
            <person name="Sanders W.S."/>
            <person name="Peterson D.G."/>
            <person name="Frelichowski J.E."/>
            <person name="Scheffler J.A."/>
            <person name="Scheffler B.E."/>
            <person name="Wendel J.F."/>
        </authorList>
    </citation>
    <scope>NUCLEOTIDE SEQUENCE [LARGE SCALE GENOMIC DNA]</scope>
    <source>
        <strain evidence="2">8</strain>
        <tissue evidence="2">Leaf</tissue>
    </source>
</reference>
<dbReference type="InterPro" id="IPR051283">
    <property type="entry name" value="Sec_Metabolite_Acyltrans"/>
</dbReference>
<dbReference type="EMBL" id="JABEZW010000010">
    <property type="protein sequence ID" value="MBA0777111.1"/>
    <property type="molecule type" value="Genomic_DNA"/>
</dbReference>
<evidence type="ECO:0000256" key="1">
    <source>
        <dbReference type="ARBA" id="ARBA00022679"/>
    </source>
</evidence>
<protein>
    <submittedName>
        <fullName evidence="2">Uncharacterized protein</fullName>
    </submittedName>
</protein>
<comment type="caution">
    <text evidence="2">The sequence shown here is derived from an EMBL/GenBank/DDBJ whole genome shotgun (WGS) entry which is preliminary data.</text>
</comment>
<proteinExistence type="predicted"/>
<gene>
    <name evidence="2" type="ORF">Gotri_005166</name>
</gene>
<sequence>MTTAGELLEHGLGWAAWKLNQAVVNHTDKSVRGFVKDWLQSPFVYQSSPHLYPRSHLRFEVDMVTSLMVKFHRIQAVKEKGVLTWRFSFHHFH</sequence>
<keyword evidence="1" id="KW-0808">Transferase</keyword>
<name>A0A7J9EW47_9ROSI</name>
<evidence type="ECO:0000313" key="3">
    <source>
        <dbReference type="Proteomes" id="UP000593568"/>
    </source>
</evidence>
<evidence type="ECO:0000313" key="2">
    <source>
        <dbReference type="EMBL" id="MBA0777111.1"/>
    </source>
</evidence>
<organism evidence="2 3">
    <name type="scientific">Gossypium trilobum</name>
    <dbReference type="NCBI Taxonomy" id="34281"/>
    <lineage>
        <taxon>Eukaryota</taxon>
        <taxon>Viridiplantae</taxon>
        <taxon>Streptophyta</taxon>
        <taxon>Embryophyta</taxon>
        <taxon>Tracheophyta</taxon>
        <taxon>Spermatophyta</taxon>
        <taxon>Magnoliopsida</taxon>
        <taxon>eudicotyledons</taxon>
        <taxon>Gunneridae</taxon>
        <taxon>Pentapetalae</taxon>
        <taxon>rosids</taxon>
        <taxon>malvids</taxon>
        <taxon>Malvales</taxon>
        <taxon>Malvaceae</taxon>
        <taxon>Malvoideae</taxon>
        <taxon>Gossypium</taxon>
    </lineage>
</organism>
<dbReference type="PANTHER" id="PTHR31896:SF12">
    <property type="entry name" value="HXXXD-TYPE ACYL-TRANSFERASE FAMILY PROTEIN"/>
    <property type="match status" value="1"/>
</dbReference>
<dbReference type="Proteomes" id="UP000593568">
    <property type="component" value="Unassembled WGS sequence"/>
</dbReference>
<dbReference type="PANTHER" id="PTHR31896">
    <property type="entry name" value="FAMILY REGULATORY PROTEIN, PUTATIVE (AFU_ORTHOLOGUE AFUA_3G14730)-RELATED"/>
    <property type="match status" value="1"/>
</dbReference>
<keyword evidence="3" id="KW-1185">Reference proteome</keyword>